<keyword evidence="2" id="KW-0238">DNA-binding</keyword>
<dbReference type="PANTHER" id="PTHR47894">
    <property type="entry name" value="HTH-TYPE TRANSCRIPTIONAL REGULATOR GADX"/>
    <property type="match status" value="1"/>
</dbReference>
<name>A0ABS4ZVY0_9MYCO</name>
<dbReference type="InterPro" id="IPR032687">
    <property type="entry name" value="AraC-type_N"/>
</dbReference>
<gene>
    <name evidence="5" type="ORF">JOF57_003229</name>
</gene>
<evidence type="ECO:0000313" key="5">
    <source>
        <dbReference type="EMBL" id="MBP2453316.1"/>
    </source>
</evidence>
<reference evidence="5 6" key="1">
    <citation type="submission" date="2021-03" db="EMBL/GenBank/DDBJ databases">
        <title>Sequencing the genomes of 1000 actinobacteria strains.</title>
        <authorList>
            <person name="Klenk H.-P."/>
        </authorList>
    </citation>
    <scope>NUCLEOTIDE SEQUENCE [LARGE SCALE GENOMIC DNA]</scope>
    <source>
        <strain evidence="5 6">DSM 46713</strain>
    </source>
</reference>
<dbReference type="Pfam" id="PF12625">
    <property type="entry name" value="Arabinose_bd"/>
    <property type="match status" value="1"/>
</dbReference>
<feature type="domain" description="HTH araC/xylS-type" evidence="4">
    <location>
        <begin position="244"/>
        <end position="342"/>
    </location>
</feature>
<protein>
    <submittedName>
        <fullName evidence="5">AraC-like DNA-binding protein</fullName>
    </submittedName>
</protein>
<dbReference type="EMBL" id="JAGIOP010000002">
    <property type="protein sequence ID" value="MBP2453316.1"/>
    <property type="molecule type" value="Genomic_DNA"/>
</dbReference>
<accession>A0ABS4ZVY0</accession>
<dbReference type="InterPro" id="IPR009057">
    <property type="entry name" value="Homeodomain-like_sf"/>
</dbReference>
<dbReference type="PROSITE" id="PS01124">
    <property type="entry name" value="HTH_ARAC_FAMILY_2"/>
    <property type="match status" value="1"/>
</dbReference>
<keyword evidence="3" id="KW-0804">Transcription</keyword>
<keyword evidence="1" id="KW-0805">Transcription regulation</keyword>
<dbReference type="Pfam" id="PF12833">
    <property type="entry name" value="HTH_18"/>
    <property type="match status" value="1"/>
</dbReference>
<dbReference type="SUPFAM" id="SSF46689">
    <property type="entry name" value="Homeodomain-like"/>
    <property type="match status" value="1"/>
</dbReference>
<evidence type="ECO:0000259" key="4">
    <source>
        <dbReference type="PROSITE" id="PS01124"/>
    </source>
</evidence>
<dbReference type="InterPro" id="IPR018060">
    <property type="entry name" value="HTH_AraC"/>
</dbReference>
<evidence type="ECO:0000256" key="3">
    <source>
        <dbReference type="ARBA" id="ARBA00023163"/>
    </source>
</evidence>
<evidence type="ECO:0000256" key="1">
    <source>
        <dbReference type="ARBA" id="ARBA00023015"/>
    </source>
</evidence>
<evidence type="ECO:0000313" key="6">
    <source>
        <dbReference type="Proteomes" id="UP000694460"/>
    </source>
</evidence>
<dbReference type="Proteomes" id="UP000694460">
    <property type="component" value="Unassembled WGS sequence"/>
</dbReference>
<dbReference type="SMART" id="SM00342">
    <property type="entry name" value="HTH_ARAC"/>
    <property type="match status" value="1"/>
</dbReference>
<comment type="caution">
    <text evidence="5">The sequence shown here is derived from an EMBL/GenBank/DDBJ whole genome shotgun (WGS) entry which is preliminary data.</text>
</comment>
<organism evidence="5 6">
    <name type="scientific">Mycolicibacterium lutetiense</name>
    <dbReference type="NCBI Taxonomy" id="1641992"/>
    <lineage>
        <taxon>Bacteria</taxon>
        <taxon>Bacillati</taxon>
        <taxon>Actinomycetota</taxon>
        <taxon>Actinomycetes</taxon>
        <taxon>Mycobacteriales</taxon>
        <taxon>Mycobacteriaceae</taxon>
        <taxon>Mycolicibacterium</taxon>
    </lineage>
</organism>
<dbReference type="Gene3D" id="1.10.10.60">
    <property type="entry name" value="Homeodomain-like"/>
    <property type="match status" value="1"/>
</dbReference>
<sequence>MTLLDIFLIVMDMQLVQGSSLVGFSGLAAAHGGDPAALLEFAGIDPADAGQRDRYISLRNAIAAVESAAAVLGVEDFGRQLATRQSIDILGPVGVAARTAATAAEAFTILGTYMNAYSPGISVRINSHADETLCRFEFDFLLHPTPPQAQAIELALGVTLRVLHLFLGTVYRPVSVHVPHPALATRADYRRYFGCPPHFNEPISGFTLRAADLQRPLNHDPLAHQLALHYLSSTGAEHASGFTDTVRSIIRRLLPTGELTAEFVARQFGIHPKTLQRRLVAEGVAFGKLIDQTRRELANRLLLDTDLPLVQLCRQLGYAEQSVLTRACKRWFGMTPSDYRSVGRSWQSLLADEACMHSTVGPIRGNS</sequence>
<keyword evidence="6" id="KW-1185">Reference proteome</keyword>
<proteinExistence type="predicted"/>
<dbReference type="PANTHER" id="PTHR47894:SF4">
    <property type="entry name" value="HTH-TYPE TRANSCRIPTIONAL REGULATOR GADX"/>
    <property type="match status" value="1"/>
</dbReference>
<evidence type="ECO:0000256" key="2">
    <source>
        <dbReference type="ARBA" id="ARBA00023125"/>
    </source>
</evidence>